<dbReference type="Proteomes" id="UP001279642">
    <property type="component" value="Unassembled WGS sequence"/>
</dbReference>
<evidence type="ECO:0000256" key="1">
    <source>
        <dbReference type="ARBA" id="ARBA00005771"/>
    </source>
</evidence>
<keyword evidence="5" id="KW-1185">Reference proteome</keyword>
<comment type="caution">
    <text evidence="4">The sequence shown here is derived from an EMBL/GenBank/DDBJ whole genome shotgun (WGS) entry which is preliminary data.</text>
</comment>
<comment type="similarity">
    <text evidence="1">Belongs to the sulfotransferase 1 family.</text>
</comment>
<dbReference type="Pfam" id="PF00685">
    <property type="entry name" value="Sulfotransfer_1"/>
    <property type="match status" value="1"/>
</dbReference>
<dbReference type="RefSeq" id="WP_320506986.1">
    <property type="nucleotide sequence ID" value="NZ_JAXCLW010000001.1"/>
</dbReference>
<dbReference type="EMBL" id="JAXCLW010000001">
    <property type="protein sequence ID" value="MDY0881945.1"/>
    <property type="molecule type" value="Genomic_DNA"/>
</dbReference>
<evidence type="ECO:0000313" key="4">
    <source>
        <dbReference type="EMBL" id="MDY0881945.1"/>
    </source>
</evidence>
<keyword evidence="2" id="KW-0808">Transferase</keyword>
<name>A0ABU5E8L2_9PROT</name>
<organism evidence="4 5">
    <name type="scientific">Dongia soli</name>
    <dbReference type="NCBI Taxonomy" id="600628"/>
    <lineage>
        <taxon>Bacteria</taxon>
        <taxon>Pseudomonadati</taxon>
        <taxon>Pseudomonadota</taxon>
        <taxon>Alphaproteobacteria</taxon>
        <taxon>Rhodospirillales</taxon>
        <taxon>Dongiaceae</taxon>
        <taxon>Dongia</taxon>
    </lineage>
</organism>
<proteinExistence type="inferred from homology"/>
<gene>
    <name evidence="4" type="ORF">SMD27_03755</name>
</gene>
<evidence type="ECO:0000259" key="3">
    <source>
        <dbReference type="Pfam" id="PF00685"/>
    </source>
</evidence>
<sequence>MGKIIWLASYPKSGNTWMRAFLHNLLRDPPEGYDINKITDFSFSDSTVHIYKPFLTKPWTEWTIGDIANTRWQAQRYICSLRLDDTFVKTHNALIEYMGKPMIYPEFTAGSIYIIRNPLDVVISLAHHYSVDLDEAVEIINRTDNGTRNTDQMVYEVHRSWDLHVASWTTHVVPGMLTVRYEDMLEKPRQTFGKVTKFLGLKPTPDRLMRAIKNSSFEKLRAQEDKSGFQERPAKAEKFFRAGKSGQWRNLLSQDQVDRVVAANKEQMKRFGYLPLK</sequence>
<dbReference type="InterPro" id="IPR000863">
    <property type="entry name" value="Sulfotransferase_dom"/>
</dbReference>
<dbReference type="InterPro" id="IPR027417">
    <property type="entry name" value="P-loop_NTPase"/>
</dbReference>
<feature type="domain" description="Sulfotransferase" evidence="3">
    <location>
        <begin position="5"/>
        <end position="272"/>
    </location>
</feature>
<protein>
    <submittedName>
        <fullName evidence="4">Sulfotransferase domain-containing protein</fullName>
    </submittedName>
</protein>
<evidence type="ECO:0000256" key="2">
    <source>
        <dbReference type="ARBA" id="ARBA00022679"/>
    </source>
</evidence>
<reference evidence="4 5" key="1">
    <citation type="journal article" date="2016" name="Antonie Van Leeuwenhoek">
        <title>Dongia soli sp. nov., isolated from soil from Dokdo, Korea.</title>
        <authorList>
            <person name="Kim D.U."/>
            <person name="Lee H."/>
            <person name="Kim H."/>
            <person name="Kim S.G."/>
            <person name="Ka J.O."/>
        </authorList>
    </citation>
    <scope>NUCLEOTIDE SEQUENCE [LARGE SCALE GENOMIC DNA]</scope>
    <source>
        <strain evidence="4 5">D78</strain>
    </source>
</reference>
<dbReference type="Gene3D" id="3.40.50.300">
    <property type="entry name" value="P-loop containing nucleotide triphosphate hydrolases"/>
    <property type="match status" value="1"/>
</dbReference>
<accession>A0ABU5E8L2</accession>
<dbReference type="PANTHER" id="PTHR11783">
    <property type="entry name" value="SULFOTRANSFERASE SULT"/>
    <property type="match status" value="1"/>
</dbReference>
<evidence type="ECO:0000313" key="5">
    <source>
        <dbReference type="Proteomes" id="UP001279642"/>
    </source>
</evidence>
<dbReference type="SUPFAM" id="SSF52540">
    <property type="entry name" value="P-loop containing nucleoside triphosphate hydrolases"/>
    <property type="match status" value="1"/>
</dbReference>